<dbReference type="Proteomes" id="UP000834106">
    <property type="component" value="Chromosome 3"/>
</dbReference>
<organism evidence="2 3">
    <name type="scientific">Fraxinus pennsylvanica</name>
    <dbReference type="NCBI Taxonomy" id="56036"/>
    <lineage>
        <taxon>Eukaryota</taxon>
        <taxon>Viridiplantae</taxon>
        <taxon>Streptophyta</taxon>
        <taxon>Embryophyta</taxon>
        <taxon>Tracheophyta</taxon>
        <taxon>Spermatophyta</taxon>
        <taxon>Magnoliopsida</taxon>
        <taxon>eudicotyledons</taxon>
        <taxon>Gunneridae</taxon>
        <taxon>Pentapetalae</taxon>
        <taxon>asterids</taxon>
        <taxon>lamiids</taxon>
        <taxon>Lamiales</taxon>
        <taxon>Oleaceae</taxon>
        <taxon>Oleeae</taxon>
        <taxon>Fraxinus</taxon>
    </lineage>
</organism>
<dbReference type="Gene3D" id="3.20.20.80">
    <property type="entry name" value="Glycosidases"/>
    <property type="match status" value="1"/>
</dbReference>
<dbReference type="EMBL" id="OU503038">
    <property type="protein sequence ID" value="CAI9758282.1"/>
    <property type="molecule type" value="Genomic_DNA"/>
</dbReference>
<gene>
    <name evidence="2" type="ORF">FPE_LOCUS5712</name>
</gene>
<keyword evidence="3" id="KW-1185">Reference proteome</keyword>
<feature type="region of interest" description="Disordered" evidence="1">
    <location>
        <begin position="84"/>
        <end position="116"/>
    </location>
</feature>
<name>A0AAD1YVX3_9LAMI</name>
<evidence type="ECO:0000256" key="1">
    <source>
        <dbReference type="SAM" id="MobiDB-lite"/>
    </source>
</evidence>
<sequence>MLLFSATIVEGMIGLNWGRMTSQRLIPSTVVDLFLQNGIPRYVNIGAEPFSPSFWSKTYLGAVDVLKMIQDALNEAGYGDKTKATTPHLTDILKPNHTKPSEAEFHEDIKDLSSNH</sequence>
<evidence type="ECO:0000313" key="2">
    <source>
        <dbReference type="EMBL" id="CAI9758282.1"/>
    </source>
</evidence>
<dbReference type="AlphaFoldDB" id="A0AAD1YVX3"/>
<evidence type="ECO:0000313" key="3">
    <source>
        <dbReference type="Proteomes" id="UP000834106"/>
    </source>
</evidence>
<protein>
    <submittedName>
        <fullName evidence="2">Uncharacterized protein</fullName>
    </submittedName>
</protein>
<accession>A0AAD1YVX3</accession>
<proteinExistence type="predicted"/>
<reference evidence="2" key="1">
    <citation type="submission" date="2023-05" db="EMBL/GenBank/DDBJ databases">
        <authorList>
            <person name="Huff M."/>
        </authorList>
    </citation>
    <scope>NUCLEOTIDE SEQUENCE</scope>
</reference>
<feature type="compositionally biased region" description="Basic and acidic residues" evidence="1">
    <location>
        <begin position="99"/>
        <end position="116"/>
    </location>
</feature>